<evidence type="ECO:0000313" key="2">
    <source>
        <dbReference type="EMBL" id="KAK2077990.1"/>
    </source>
</evidence>
<protein>
    <submittedName>
        <fullName evidence="2">Uncharacterized protein</fullName>
    </submittedName>
</protein>
<accession>A0AAD9IJW0</accession>
<keyword evidence="3" id="KW-1185">Reference proteome</keyword>
<evidence type="ECO:0000256" key="1">
    <source>
        <dbReference type="SAM" id="MobiDB-lite"/>
    </source>
</evidence>
<evidence type="ECO:0000313" key="3">
    <source>
        <dbReference type="Proteomes" id="UP001255856"/>
    </source>
</evidence>
<organism evidence="2 3">
    <name type="scientific">Prototheca wickerhamii</name>
    <dbReference type="NCBI Taxonomy" id="3111"/>
    <lineage>
        <taxon>Eukaryota</taxon>
        <taxon>Viridiplantae</taxon>
        <taxon>Chlorophyta</taxon>
        <taxon>core chlorophytes</taxon>
        <taxon>Trebouxiophyceae</taxon>
        <taxon>Chlorellales</taxon>
        <taxon>Chlorellaceae</taxon>
        <taxon>Prototheca</taxon>
    </lineage>
</organism>
<dbReference type="AlphaFoldDB" id="A0AAD9IJW0"/>
<dbReference type="EMBL" id="JASFZW010000005">
    <property type="protein sequence ID" value="KAK2077990.1"/>
    <property type="molecule type" value="Genomic_DNA"/>
</dbReference>
<feature type="compositionally biased region" description="Basic and acidic residues" evidence="1">
    <location>
        <begin position="25"/>
        <end position="42"/>
    </location>
</feature>
<feature type="region of interest" description="Disordered" evidence="1">
    <location>
        <begin position="202"/>
        <end position="262"/>
    </location>
</feature>
<feature type="compositionally biased region" description="Low complexity" evidence="1">
    <location>
        <begin position="207"/>
        <end position="225"/>
    </location>
</feature>
<reference evidence="2" key="1">
    <citation type="submission" date="2021-01" db="EMBL/GenBank/DDBJ databases">
        <authorList>
            <person name="Eckstrom K.M.E."/>
        </authorList>
    </citation>
    <scope>NUCLEOTIDE SEQUENCE</scope>
    <source>
        <strain evidence="2">UVCC 0001</strain>
    </source>
</reference>
<dbReference type="Proteomes" id="UP001255856">
    <property type="component" value="Unassembled WGS sequence"/>
</dbReference>
<gene>
    <name evidence="2" type="ORF">QBZ16_003858</name>
</gene>
<comment type="caution">
    <text evidence="2">The sequence shown here is derived from an EMBL/GenBank/DDBJ whole genome shotgun (WGS) entry which is preliminary data.</text>
</comment>
<sequence>MKASQATPDKRKRDSSDASLRSRRAKAESGPDEACARSESKADGCDVLAAQVRASSPTRLALRQALLRAIAGDTKGAAAVATLAGVALQESGVQDAAGNWRAAIIQRRREAFWARAERSVCAQGDLGRSMDLAPPHTQLAQGPGPVEEARASAGGVSLGGIATAEASPDRAALDTACQGSELWPEPQSPAPTVALPSAFKTGEAGDEATSAAAGKASTATAAETGIDGQSVPASIPEACPEAPRADASAVPDLPSAGEQATPSCLRGTCEDSACRFQMRVDLQNAREGKEDPARAKAARHTAMETEIPRYAALSADGRRRLWRNPTFRSGLLSSVSQVSPPGFWRFVPGSVVSVQAAILAMGVARFPEAEDLWTQFLRVVPGLRTLQGPRPRCLGNGQLPALLGKLPKSAAPYLELSQRMVDGRDALGVLRGGVHVLLTAFHQSPKKQGHRPLHEATRLALRMCVVLDALQTVTDGEFNHNLWLPNELAGGRWQTGQQPSILPRTANPMQQLLPLLWREGAGILGPWCLTLATMTTGLRLPEDMDEVLAGDWWPVPVPTFEREKLTVSACVRAAHLLGMLRRSLSGISSMLLPTRVDGTKGVAIRSLAAQRLAALSLVDQRPKGVGLGWLCTASGLASAGVLEGATDGAQVRRRLAEELMEDCVWLCRKALEHGKASYGPATAATAPPDEVLRLARASILMLLESEEAPGGATPAARRVLEALRTGQLHPAVATAVAGHVALRAGSLAAREALGSWAASVGTARCLWPVRGSVPDLWQSVDAVQQSRVPPPPPITIASEAVFYDMCVHGRQAGPRRVSRDFSFHAQAAARLHALLPRDPRSRLGVSASVSATDWRSLFSDYRHLTHYLGLSPMSYVEAAAVVATSAAPPAAKASAIATALRYRPDGAPRAGIAPPLEDQDAASVMAEVARRAQPVYPLRRLGTLSLTRGLESLLNALGPEDRTALASKLAFEVAPDARPAPGAAAVLLALARRALGEAPPGCAWRDPALSWCIHALVTALISASPPAPERAVELIAECSALSAAEVAQKALAQHPFSRTLWERLCALSAAAEEGSEALTERVVSRALKRGIVLRSGSTGGKG</sequence>
<feature type="region of interest" description="Disordered" evidence="1">
    <location>
        <begin position="132"/>
        <end position="151"/>
    </location>
</feature>
<proteinExistence type="predicted"/>
<feature type="region of interest" description="Disordered" evidence="1">
    <location>
        <begin position="1"/>
        <end position="42"/>
    </location>
</feature>
<name>A0AAD9IJW0_PROWI</name>